<dbReference type="AlphaFoldDB" id="A0A2P2NY30"/>
<dbReference type="EMBL" id="GGEC01066869">
    <property type="protein sequence ID" value="MBX47353.1"/>
    <property type="molecule type" value="Transcribed_RNA"/>
</dbReference>
<protein>
    <submittedName>
        <fullName evidence="1">Uncharacterized protein</fullName>
    </submittedName>
</protein>
<sequence>MVLITLLAFLFLPFFSISFHRFNEN</sequence>
<proteinExistence type="predicted"/>
<reference evidence="1" key="1">
    <citation type="submission" date="2018-02" db="EMBL/GenBank/DDBJ databases">
        <title>Rhizophora mucronata_Transcriptome.</title>
        <authorList>
            <person name="Meera S.P."/>
            <person name="Sreeshan A."/>
            <person name="Augustine A."/>
        </authorList>
    </citation>
    <scope>NUCLEOTIDE SEQUENCE</scope>
    <source>
        <tissue evidence="1">Leaf</tissue>
    </source>
</reference>
<evidence type="ECO:0000313" key="1">
    <source>
        <dbReference type="EMBL" id="MBX47353.1"/>
    </source>
</evidence>
<name>A0A2P2NY30_RHIMU</name>
<organism evidence="1">
    <name type="scientific">Rhizophora mucronata</name>
    <name type="common">Asiatic mangrove</name>
    <dbReference type="NCBI Taxonomy" id="61149"/>
    <lineage>
        <taxon>Eukaryota</taxon>
        <taxon>Viridiplantae</taxon>
        <taxon>Streptophyta</taxon>
        <taxon>Embryophyta</taxon>
        <taxon>Tracheophyta</taxon>
        <taxon>Spermatophyta</taxon>
        <taxon>Magnoliopsida</taxon>
        <taxon>eudicotyledons</taxon>
        <taxon>Gunneridae</taxon>
        <taxon>Pentapetalae</taxon>
        <taxon>rosids</taxon>
        <taxon>fabids</taxon>
        <taxon>Malpighiales</taxon>
        <taxon>Rhizophoraceae</taxon>
        <taxon>Rhizophora</taxon>
    </lineage>
</organism>
<accession>A0A2P2NY30</accession>